<dbReference type="PANTHER" id="PTHR46238:SF8">
    <property type="entry name" value="ENDONUCLEASE_EXONUCLEASE_PHOSPHATASE DOMAIN-CONTAINING PROTEIN"/>
    <property type="match status" value="1"/>
</dbReference>
<dbReference type="AlphaFoldDB" id="A0A8D8QY66"/>
<proteinExistence type="predicted"/>
<accession>A0A8D8QY66</accession>
<evidence type="ECO:0008006" key="2">
    <source>
        <dbReference type="Google" id="ProtNLM"/>
    </source>
</evidence>
<protein>
    <recommendedName>
        <fullName evidence="2">Endonuclease-reverse transcriptase</fullName>
    </recommendedName>
</protein>
<dbReference type="EMBL" id="HBUF01108957">
    <property type="protein sequence ID" value="CAG6639801.1"/>
    <property type="molecule type" value="Transcribed_RNA"/>
</dbReference>
<organism evidence="1">
    <name type="scientific">Cacopsylla melanoneura</name>
    <dbReference type="NCBI Taxonomy" id="428564"/>
    <lineage>
        <taxon>Eukaryota</taxon>
        <taxon>Metazoa</taxon>
        <taxon>Ecdysozoa</taxon>
        <taxon>Arthropoda</taxon>
        <taxon>Hexapoda</taxon>
        <taxon>Insecta</taxon>
        <taxon>Pterygota</taxon>
        <taxon>Neoptera</taxon>
        <taxon>Paraneoptera</taxon>
        <taxon>Hemiptera</taxon>
        <taxon>Sternorrhyncha</taxon>
        <taxon>Psylloidea</taxon>
        <taxon>Psyllidae</taxon>
        <taxon>Psyllinae</taxon>
        <taxon>Cacopsylla</taxon>
    </lineage>
</organism>
<sequence length="149" mass="17842">MIGRLVLLYGSEMWALSKSSEKKLVTFENKILRKVFGPVCENGIWRIRKNKEIRDLFNEPDIIAKIRSRRMRWSGHILRRNSDSLIKSIWEADINGTRGRGRPRLRWKDQIRKDMEQIDITEEDAQDRTVWRTRIGEAKSLLGFRWSWE</sequence>
<dbReference type="PANTHER" id="PTHR46238">
    <property type="entry name" value="REVERSE TRANSCRIPTASE DOMAIN-CONTAINING PROTEIN"/>
    <property type="match status" value="1"/>
</dbReference>
<reference evidence="1" key="1">
    <citation type="submission" date="2021-05" db="EMBL/GenBank/DDBJ databases">
        <authorList>
            <person name="Alioto T."/>
            <person name="Alioto T."/>
            <person name="Gomez Garrido J."/>
        </authorList>
    </citation>
    <scope>NUCLEOTIDE SEQUENCE</scope>
</reference>
<name>A0A8D8QY66_9HEMI</name>
<evidence type="ECO:0000313" key="1">
    <source>
        <dbReference type="EMBL" id="CAG6639802.1"/>
    </source>
</evidence>
<dbReference type="EMBL" id="HBUF01108958">
    <property type="protein sequence ID" value="CAG6639802.1"/>
    <property type="molecule type" value="Transcribed_RNA"/>
</dbReference>